<dbReference type="EMBL" id="CM043016">
    <property type="protein sequence ID" value="KAI4468255.1"/>
    <property type="molecule type" value="Genomic_DNA"/>
</dbReference>
<organism evidence="1 2">
    <name type="scientific">Holotrichia oblita</name>
    <name type="common">Chafer beetle</name>
    <dbReference type="NCBI Taxonomy" id="644536"/>
    <lineage>
        <taxon>Eukaryota</taxon>
        <taxon>Metazoa</taxon>
        <taxon>Ecdysozoa</taxon>
        <taxon>Arthropoda</taxon>
        <taxon>Hexapoda</taxon>
        <taxon>Insecta</taxon>
        <taxon>Pterygota</taxon>
        <taxon>Neoptera</taxon>
        <taxon>Endopterygota</taxon>
        <taxon>Coleoptera</taxon>
        <taxon>Polyphaga</taxon>
        <taxon>Scarabaeiformia</taxon>
        <taxon>Scarabaeidae</taxon>
        <taxon>Melolonthinae</taxon>
        <taxon>Holotrichia</taxon>
    </lineage>
</organism>
<dbReference type="Proteomes" id="UP001056778">
    <property type="component" value="Chromosome 2"/>
</dbReference>
<evidence type="ECO:0000313" key="2">
    <source>
        <dbReference type="Proteomes" id="UP001056778"/>
    </source>
</evidence>
<gene>
    <name evidence="1" type="ORF">MML48_2g00004011</name>
</gene>
<comment type="caution">
    <text evidence="1">The sequence shown here is derived from an EMBL/GenBank/DDBJ whole genome shotgun (WGS) entry which is preliminary data.</text>
</comment>
<name>A0ACB9TN99_HOLOL</name>
<sequence length="548" mass="63612">MEVDEICTLLNDLSSTHFSPGPIYQNVERKKVLLQPDELTSIYHLTESHAPGLRYKAIYRYEKNMQSECDNKYISINKMNIDFNCKGTNISENIAKMLEKIKEMPKEWVIVQLTPDYNPNENFETSPEARYTNALYVTIFHCGENQPKPFYIKINAPIDKISGKTIGIRQEMESIITDNKKSFADIKVNHHKTEFFTSYMDKHVYQKARYTINNRLKNLVKDIEDIWFKEWRCLFTGKLMDEGEQELSEKLETLLLNCQMYVSELIQLDTLPWEMLDVLQDHPVSRMPSLDFTYALFKEHEDSIVDGVKVGIDSRKGKYIINPGLDLKRMEVRLHNFYKYWTPHWNGIVGTAPSCEEFEELLLNSDIFSSEFHLFFRYNGHGNGSQYFSSDKIQRLRINSVVVLFGCGSVKYVNLGPQVEMFGSNQMYLIACSPCLVGMLWEVTDVDTDILATEFWSTWVPNDSKVHWKHIDKKKWESTGESTTYDLAHFLENMYYVLVESTSNVEGTNSLESNEPELLRVLCKAKKSARQFLTQASCVARGIPVKIK</sequence>
<proteinExistence type="predicted"/>
<protein>
    <submittedName>
        <fullName evidence="1">Extra spindle poles 1-related</fullName>
    </submittedName>
</protein>
<keyword evidence="2" id="KW-1185">Reference proteome</keyword>
<reference evidence="1" key="1">
    <citation type="submission" date="2022-04" db="EMBL/GenBank/DDBJ databases">
        <title>Chromosome-scale genome assembly of Holotrichia oblita Faldermann.</title>
        <authorList>
            <person name="Rongchong L."/>
        </authorList>
    </citation>
    <scope>NUCLEOTIDE SEQUENCE</scope>
    <source>
        <strain evidence="1">81SQS9</strain>
    </source>
</reference>
<accession>A0ACB9TN99</accession>
<evidence type="ECO:0000313" key="1">
    <source>
        <dbReference type="EMBL" id="KAI4468255.1"/>
    </source>
</evidence>